<evidence type="ECO:0000256" key="5">
    <source>
        <dbReference type="ARBA" id="ARBA00012762"/>
    </source>
</evidence>
<dbReference type="eggNOG" id="KOG1284">
    <property type="taxonomic scope" value="Eukaryota"/>
</dbReference>
<comment type="similarity">
    <text evidence="4">In the C-terminal section; belongs to the GTP cyclohydrolase II family.</text>
</comment>
<evidence type="ECO:0000256" key="6">
    <source>
        <dbReference type="ARBA" id="ARBA00022619"/>
    </source>
</evidence>
<keyword evidence="6" id="KW-0686">Riboflavin biosynthesis</keyword>
<feature type="compositionally biased region" description="Acidic residues" evidence="13">
    <location>
        <begin position="562"/>
        <end position="571"/>
    </location>
</feature>
<evidence type="ECO:0000256" key="12">
    <source>
        <dbReference type="ARBA" id="ARBA00049295"/>
    </source>
</evidence>
<comment type="catalytic activity">
    <reaction evidence="12">
        <text>GTP + 4 H2O = 2,5-diamino-6-hydroxy-4-(5-phosphoribosylamino)-pyrimidine + formate + 2 phosphate + 3 H(+)</text>
        <dbReference type="Rhea" id="RHEA:23704"/>
        <dbReference type="ChEBI" id="CHEBI:15377"/>
        <dbReference type="ChEBI" id="CHEBI:15378"/>
        <dbReference type="ChEBI" id="CHEBI:15740"/>
        <dbReference type="ChEBI" id="CHEBI:37565"/>
        <dbReference type="ChEBI" id="CHEBI:43474"/>
        <dbReference type="ChEBI" id="CHEBI:58614"/>
        <dbReference type="EC" id="3.5.4.25"/>
    </reaction>
</comment>
<dbReference type="GO" id="GO:0005525">
    <property type="term" value="F:GTP binding"/>
    <property type="evidence" value="ECO:0007669"/>
    <property type="project" value="UniProtKB-KW"/>
</dbReference>
<dbReference type="InterPro" id="IPR036144">
    <property type="entry name" value="RibA-like_sf"/>
</dbReference>
<dbReference type="GO" id="GO:0046872">
    <property type="term" value="F:metal ion binding"/>
    <property type="evidence" value="ECO:0007669"/>
    <property type="project" value="UniProtKB-KW"/>
</dbReference>
<keyword evidence="8" id="KW-0547">Nucleotide-binding</keyword>
<organism evidence="15">
    <name type="scientific">Zea mays</name>
    <name type="common">Maize</name>
    <dbReference type="NCBI Taxonomy" id="4577"/>
    <lineage>
        <taxon>Eukaryota</taxon>
        <taxon>Viridiplantae</taxon>
        <taxon>Streptophyta</taxon>
        <taxon>Embryophyta</taxon>
        <taxon>Tracheophyta</taxon>
        <taxon>Spermatophyta</taxon>
        <taxon>Magnoliopsida</taxon>
        <taxon>Liliopsida</taxon>
        <taxon>Poales</taxon>
        <taxon>Poaceae</taxon>
        <taxon>PACMAD clade</taxon>
        <taxon>Panicoideae</taxon>
        <taxon>Andropogonodae</taxon>
        <taxon>Andropogoneae</taxon>
        <taxon>Tripsacinae</taxon>
        <taxon>Zea</taxon>
    </lineage>
</organism>
<dbReference type="AlphaFoldDB" id="A0A1D6FRQ8"/>
<evidence type="ECO:0000256" key="4">
    <source>
        <dbReference type="ARBA" id="ARBA00008976"/>
    </source>
</evidence>
<evidence type="ECO:0000313" key="15">
    <source>
        <dbReference type="EMBL" id="AQK94270.1"/>
    </source>
</evidence>
<dbReference type="InterPro" id="IPR000422">
    <property type="entry name" value="DHBP_synthase_RibB"/>
</dbReference>
<evidence type="ECO:0000256" key="13">
    <source>
        <dbReference type="SAM" id="MobiDB-lite"/>
    </source>
</evidence>
<dbReference type="InterPro" id="IPR032677">
    <property type="entry name" value="GTP_cyclohydro_II"/>
</dbReference>
<reference evidence="15" key="1">
    <citation type="submission" date="2015-12" db="EMBL/GenBank/DDBJ databases">
        <title>Update maize B73 reference genome by single molecule sequencing technologies.</title>
        <authorList>
            <consortium name="Maize Genome Sequencing Project"/>
            <person name="Ware D."/>
        </authorList>
    </citation>
    <scope>NUCLEOTIDE SEQUENCE</scope>
    <source>
        <tissue evidence="15">Seedling</tissue>
    </source>
</reference>
<evidence type="ECO:0000256" key="3">
    <source>
        <dbReference type="ARBA" id="ARBA00005520"/>
    </source>
</evidence>
<evidence type="ECO:0000256" key="8">
    <source>
        <dbReference type="ARBA" id="ARBA00022741"/>
    </source>
</evidence>
<dbReference type="SUPFAM" id="SSF55821">
    <property type="entry name" value="YrdC/RibB"/>
    <property type="match status" value="1"/>
</dbReference>
<dbReference type="Gene3D" id="3.40.50.10990">
    <property type="entry name" value="GTP cyclohydrolase II"/>
    <property type="match status" value="1"/>
</dbReference>
<proteinExistence type="inferred from homology"/>
<evidence type="ECO:0000256" key="10">
    <source>
        <dbReference type="ARBA" id="ARBA00022833"/>
    </source>
</evidence>
<evidence type="ECO:0000256" key="7">
    <source>
        <dbReference type="ARBA" id="ARBA00022723"/>
    </source>
</evidence>
<dbReference type="FunFam" id="3.40.50.10990:FF:000001">
    <property type="entry name" value="Riboflavin biosynthesis protein RibBA"/>
    <property type="match status" value="1"/>
</dbReference>
<comment type="similarity">
    <text evidence="3">In the N-terminal section; belongs to the DHBP synthase family.</text>
</comment>
<dbReference type="SUPFAM" id="SSF142695">
    <property type="entry name" value="RibA-like"/>
    <property type="match status" value="1"/>
</dbReference>
<name>A0A1D6FRQ8_MAIZE</name>
<dbReference type="OMA" id="ECRGLIC"/>
<dbReference type="PANTHER" id="PTHR21327">
    <property type="entry name" value="GTP CYCLOHYDROLASE II-RELATED"/>
    <property type="match status" value="1"/>
</dbReference>
<dbReference type="ExpressionAtlas" id="A0A1D6FRQ8">
    <property type="expression patterns" value="baseline and differential"/>
</dbReference>
<dbReference type="SMR" id="A0A1D6FRQ8"/>
<keyword evidence="11" id="KW-0342">GTP-binding</keyword>
<dbReference type="EMBL" id="CM000784">
    <property type="protein sequence ID" value="AQK94270.1"/>
    <property type="molecule type" value="Genomic_DNA"/>
</dbReference>
<sequence>MDRVLLSSHLPSHAHANTRLQQGPGGLNSIGFAVIKKGCLKLRCYAIGDELGGPGRFSKHFIENSNGPVFQGLDASAGSFRTVGAEITQDTGDFFVSDAEGDPDKPTDGFSSIDQAIGALREGKDQCRNVMDIAEDVNHRLKVGWVKWHQTYGVVGDKKFVIAVDDENGDNEGDLVMAATLVDQKSVAFMIRNGSGIISVGMEEEDLTRLMIPMMSPITEIEDITAAASTVTVDARVGISTGVSAADRAKTILTLASSDSKPSDLRRPGHIFPLKYRNGGVLKRAGHTEASVDLVALAGLRPVSVLSTVMDPRDGSMAGVTVLQQMAMEHDIPIVSIADLIRYRRKREKLVELIAVSRLPTKWGLFRAYCYQSRLDGTEHIAVVKGDIGDGEEVLVRVHSECLTGDILGSARCDCGNQLELAMQLIEKAGRGVLVYLRGHEGRGIGLGQKLRAYNLQDEGHDTVEANVELGLAVDAREYGIGAQILRDIGVRTMRLMTNNPAKFIGLKGYGLAVVGRVPVISPITKENQKYLETKRTKMGHVYGSDLPGSLPEFANPQEAPTEQDDDDNQN</sequence>
<dbReference type="HAMAP" id="MF_00179">
    <property type="entry name" value="RibA"/>
    <property type="match status" value="1"/>
</dbReference>
<dbReference type="FunCoup" id="A0A1D6FRQ8">
    <property type="interactions" value="443"/>
</dbReference>
<comment type="pathway">
    <text evidence="2">Cofactor biosynthesis; riboflavin biosynthesis; 5-amino-6-(D-ribitylamino)uracil from GTP: step 1/4.</text>
</comment>
<evidence type="ECO:0000256" key="1">
    <source>
        <dbReference type="ARBA" id="ARBA00001947"/>
    </source>
</evidence>
<dbReference type="InterPro" id="IPR016299">
    <property type="entry name" value="Riboflavin_synth_RibBA"/>
</dbReference>
<dbReference type="PANTHER" id="PTHR21327:SF29">
    <property type="entry name" value="GTP CYCLOHYDROLASE-2"/>
    <property type="match status" value="1"/>
</dbReference>
<dbReference type="GO" id="GO:0003935">
    <property type="term" value="F:GTP cyclohydrolase II activity"/>
    <property type="evidence" value="ECO:0007669"/>
    <property type="project" value="UniProtKB-EC"/>
</dbReference>
<protein>
    <recommendedName>
        <fullName evidence="5">GTP cyclohydrolase II</fullName>
        <ecNumber evidence="5">3.5.4.25</ecNumber>
    </recommendedName>
</protein>
<feature type="domain" description="GTP cyclohydrolase II" evidence="14">
    <location>
        <begin position="356"/>
        <end position="519"/>
    </location>
</feature>
<evidence type="ECO:0000256" key="2">
    <source>
        <dbReference type="ARBA" id="ARBA00004853"/>
    </source>
</evidence>
<dbReference type="HAMAP" id="MF_01283">
    <property type="entry name" value="RibBA"/>
    <property type="match status" value="1"/>
</dbReference>
<dbReference type="NCBIfam" id="TIGR00506">
    <property type="entry name" value="ribB"/>
    <property type="match status" value="1"/>
</dbReference>
<comment type="cofactor">
    <cofactor evidence="1">
        <name>Zn(2+)</name>
        <dbReference type="ChEBI" id="CHEBI:29105"/>
    </cofactor>
</comment>
<dbReference type="UniPathway" id="UPA00275">
    <property type="reaction ID" value="UER00400"/>
</dbReference>
<dbReference type="NCBIfam" id="TIGR00505">
    <property type="entry name" value="ribA"/>
    <property type="match status" value="1"/>
</dbReference>
<accession>A0A1D6FRQ8</accession>
<dbReference type="Pfam" id="PF00926">
    <property type="entry name" value="DHBP_synthase"/>
    <property type="match status" value="1"/>
</dbReference>
<dbReference type="GO" id="GO:0009231">
    <property type="term" value="P:riboflavin biosynthetic process"/>
    <property type="evidence" value="ECO:0007669"/>
    <property type="project" value="UniProtKB-UniPathway"/>
</dbReference>
<gene>
    <name evidence="15" type="ORF">ZEAMMB73_Zm00001d010535</name>
</gene>
<dbReference type="InterPro" id="IPR000926">
    <property type="entry name" value="RibA"/>
</dbReference>
<dbReference type="GO" id="GO:0008686">
    <property type="term" value="F:3,4-dihydroxy-2-butanone-4-phosphate synthase activity"/>
    <property type="evidence" value="ECO:0007669"/>
    <property type="project" value="InterPro"/>
</dbReference>
<feature type="region of interest" description="Disordered" evidence="13">
    <location>
        <begin position="542"/>
        <end position="571"/>
    </location>
</feature>
<dbReference type="PaxDb" id="4577-GRMZM2G336908_P01"/>
<keyword evidence="7" id="KW-0479">Metal-binding</keyword>
<dbReference type="Pfam" id="PF00925">
    <property type="entry name" value="GTP_cyclohydro2"/>
    <property type="match status" value="1"/>
</dbReference>
<dbReference type="InParanoid" id="A0A1D6FRQ8"/>
<dbReference type="InterPro" id="IPR017945">
    <property type="entry name" value="DHBP_synth_RibB-like_a/b_dom"/>
</dbReference>
<keyword evidence="9" id="KW-0378">Hydrolase</keyword>
<dbReference type="EC" id="3.5.4.25" evidence="5"/>
<dbReference type="CDD" id="cd00641">
    <property type="entry name" value="GTP_cyclohydro2"/>
    <property type="match status" value="1"/>
</dbReference>
<keyword evidence="10" id="KW-0862">Zinc</keyword>
<dbReference type="STRING" id="4577.A0A1D6FRQ8"/>
<evidence type="ECO:0000256" key="11">
    <source>
        <dbReference type="ARBA" id="ARBA00023134"/>
    </source>
</evidence>
<dbReference type="Gene3D" id="3.90.870.10">
    <property type="entry name" value="DHBP synthase"/>
    <property type="match status" value="1"/>
</dbReference>
<evidence type="ECO:0000256" key="9">
    <source>
        <dbReference type="ARBA" id="ARBA00022801"/>
    </source>
</evidence>
<evidence type="ECO:0000259" key="14">
    <source>
        <dbReference type="Pfam" id="PF00925"/>
    </source>
</evidence>
<dbReference type="NCBIfam" id="NF001591">
    <property type="entry name" value="PRK00393.1"/>
    <property type="match status" value="1"/>
</dbReference>